<organism evidence="1 2">
    <name type="scientific">Rhizophagus irregularis (strain DAOM 197198w)</name>
    <name type="common">Glomus intraradices</name>
    <dbReference type="NCBI Taxonomy" id="1432141"/>
    <lineage>
        <taxon>Eukaryota</taxon>
        <taxon>Fungi</taxon>
        <taxon>Fungi incertae sedis</taxon>
        <taxon>Mucoromycota</taxon>
        <taxon>Glomeromycotina</taxon>
        <taxon>Glomeromycetes</taxon>
        <taxon>Glomerales</taxon>
        <taxon>Glomeraceae</taxon>
        <taxon>Rhizophagus</taxon>
    </lineage>
</organism>
<evidence type="ECO:0000313" key="1">
    <source>
        <dbReference type="EMBL" id="EXX68547.1"/>
    </source>
</evidence>
<keyword evidence="2" id="KW-1185">Reference proteome</keyword>
<dbReference type="EMBL" id="JEMT01017254">
    <property type="protein sequence ID" value="EXX68547.1"/>
    <property type="molecule type" value="Genomic_DNA"/>
</dbReference>
<reference evidence="1 2" key="1">
    <citation type="submission" date="2014-02" db="EMBL/GenBank/DDBJ databases">
        <title>Single nucleus genome sequencing reveals high similarity among nuclei of an endomycorrhizal fungus.</title>
        <authorList>
            <person name="Lin K."/>
            <person name="Geurts R."/>
            <person name="Zhang Z."/>
            <person name="Limpens E."/>
            <person name="Saunders D.G."/>
            <person name="Mu D."/>
            <person name="Pang E."/>
            <person name="Cao H."/>
            <person name="Cha H."/>
            <person name="Lin T."/>
            <person name="Zhou Q."/>
            <person name="Shang Y."/>
            <person name="Li Y."/>
            <person name="Ivanov S."/>
            <person name="Sharma T."/>
            <person name="Velzen R.V."/>
            <person name="Ruijter N.D."/>
            <person name="Aanen D.K."/>
            <person name="Win J."/>
            <person name="Kamoun S."/>
            <person name="Bisseling T."/>
            <person name="Huang S."/>
        </authorList>
    </citation>
    <scope>NUCLEOTIDE SEQUENCE [LARGE SCALE GENOMIC DNA]</scope>
    <source>
        <strain evidence="2">DAOM197198w</strain>
    </source>
</reference>
<name>A0A015JGA1_RHIIW</name>
<dbReference type="HOGENOM" id="CLU_000288_7_8_1"/>
<dbReference type="AlphaFoldDB" id="A0A015JGA1"/>
<sequence length="700" mass="83147">MEFLTKNSLDLDSGKKIIAKNFANWTSGNEMIDNIIQKKQLNYNDSESGCGAVFEWIPYSELFDIKKIGNNSLATAIWKEGSLHYCENEWIRISYEKVVLRFLYDSRYILEFINKAISYTDKKYGLSQNPGTNEYIFVFPQDYLRLCCEKCGKEYKDRQNKWCKACQINYLKNNFTNWTSGNEKIDDFIQKMQLKINYPCDTLFEWILYNEFINVKEVGSDCLNTATWKDGPLYYDTYEKEWIKETYKKVCLKYLHNLRDITDEVINKIESYLHGYGVQSYGISQNPDTKDYILVFSQDYLKEYCKKCGNNYGIRLDKWCKPCHINYLKNNFTNRTSGNDKIDGLIQEMRLKINKPDDTIFEWIPYNEFINVKEIGDSFAKAMWKDGPLYYDTDKKEWTRESYVKVYLNCLYSLQDFTDEVINKIESYYGLNYGISQNPDTKDYILVFKIEYIKLYCKRCGRTSGNEKLDDFIQKMPHYPVFEWIPYNEFINVKEIGNDCLTIAISKKEGPCYYDTGEARISYQIVCLRYLHNSRDITDEVINKIESYLFGHRSYGISQNPDTKDYILVFSQNYLKEYCKKCGNKNERRMCINLSCLKDNIDDFNIDNFNEWTSGNEKIDNFIQKIQLKINESYGLLFEWVPYDRFVDIREIRMGDFATAIWKDGPLYYRNSKKIISNVNVFLKYLHNPQNINNEFLNKV</sequence>
<proteinExistence type="predicted"/>
<dbReference type="Proteomes" id="UP000022910">
    <property type="component" value="Unassembled WGS sequence"/>
</dbReference>
<gene>
    <name evidence="1" type="ORF">RirG_104210</name>
</gene>
<comment type="caution">
    <text evidence="1">The sequence shown here is derived from an EMBL/GenBank/DDBJ whole genome shotgun (WGS) entry which is preliminary data.</text>
</comment>
<protein>
    <submittedName>
        <fullName evidence="1">Uncharacterized protein</fullName>
    </submittedName>
</protein>
<accession>A0A015JGA1</accession>
<evidence type="ECO:0000313" key="2">
    <source>
        <dbReference type="Proteomes" id="UP000022910"/>
    </source>
</evidence>